<dbReference type="EMBL" id="JBIMZQ010000033">
    <property type="protein sequence ID" value="KAL3662013.1"/>
    <property type="molecule type" value="Genomic_DNA"/>
</dbReference>
<comment type="caution">
    <text evidence="3">The sequence shown here is derived from an EMBL/GenBank/DDBJ whole genome shotgun (WGS) entry which is preliminary data.</text>
</comment>
<feature type="coiled-coil region" evidence="1">
    <location>
        <begin position="872"/>
        <end position="1005"/>
    </location>
</feature>
<feature type="region of interest" description="Disordered" evidence="2">
    <location>
        <begin position="458"/>
        <end position="535"/>
    </location>
</feature>
<feature type="coiled-coil region" evidence="1">
    <location>
        <begin position="1411"/>
        <end position="1453"/>
    </location>
</feature>
<feature type="coiled-coil region" evidence="1">
    <location>
        <begin position="1261"/>
        <end position="1313"/>
    </location>
</feature>
<feature type="coiled-coil region" evidence="1">
    <location>
        <begin position="1863"/>
        <end position="1975"/>
    </location>
</feature>
<evidence type="ECO:0000313" key="3">
    <source>
        <dbReference type="EMBL" id="KAL3662013.1"/>
    </source>
</evidence>
<evidence type="ECO:0000256" key="2">
    <source>
        <dbReference type="SAM" id="MobiDB-lite"/>
    </source>
</evidence>
<keyword evidence="4" id="KW-1185">Reference proteome</keyword>
<dbReference type="Proteomes" id="UP001632037">
    <property type="component" value="Unassembled WGS sequence"/>
</dbReference>
<reference evidence="3 4" key="1">
    <citation type="submission" date="2024-09" db="EMBL/GenBank/DDBJ databases">
        <title>Genome sequencing and assembly of Phytophthora oleae, isolate VK10A, causative agent of rot of olive drupes.</title>
        <authorList>
            <person name="Conti Taguali S."/>
            <person name="Riolo M."/>
            <person name="La Spada F."/>
            <person name="Cacciola S.O."/>
            <person name="Dionisio G."/>
        </authorList>
    </citation>
    <scope>NUCLEOTIDE SEQUENCE [LARGE SCALE GENOMIC DNA]</scope>
    <source>
        <strain evidence="3 4">VK10A</strain>
    </source>
</reference>
<protein>
    <submittedName>
        <fullName evidence="3">Uncharacterized protein</fullName>
    </submittedName>
</protein>
<feature type="coiled-coil region" evidence="1">
    <location>
        <begin position="618"/>
        <end position="667"/>
    </location>
</feature>
<organism evidence="3 4">
    <name type="scientific">Phytophthora oleae</name>
    <dbReference type="NCBI Taxonomy" id="2107226"/>
    <lineage>
        <taxon>Eukaryota</taxon>
        <taxon>Sar</taxon>
        <taxon>Stramenopiles</taxon>
        <taxon>Oomycota</taxon>
        <taxon>Peronosporomycetes</taxon>
        <taxon>Peronosporales</taxon>
        <taxon>Peronosporaceae</taxon>
        <taxon>Phytophthora</taxon>
    </lineage>
</organism>
<feature type="coiled-coil region" evidence="1">
    <location>
        <begin position="542"/>
        <end position="569"/>
    </location>
</feature>
<feature type="region of interest" description="Disordered" evidence="2">
    <location>
        <begin position="410"/>
        <end position="439"/>
    </location>
</feature>
<proteinExistence type="predicted"/>
<sequence>MPKRRKQVLQASASPSEPVFHGWEWAHACLWDETKKCGVRTTDTIVFYHDADSGNINSYLWLFTGKSGSISRKRTSKDNSLPLTKIRERFLQLAGFSSGKSGNSVAIANYRDGTRKILGIDEFEDILQALDGCQRGFSPMGKNVEGLQAYIPSSGDQESHIQVEFAVSGSAGSASPDIRIDRRAGYLNGRTKTASLQLSASICKEAESATITVVNYLASTGGAQVVGATLEFVCDRNQTLWLTHISHVELQRQDGKAITLQKKASLPNLQSGMSSKGDNTAVKCRGEFCQTSLTLLPGLSKLKMRIQDGNNNLDDSGIDQAILEDDGHRFKVGNNNLLLAHAELDFLKDFANFSLDANAFALKWQEADNVFRMELGRSNPTQFYKQVLVCANCHRVYSEINKLRDLGFQGPRTSQEKIEPTQTLTEDNVSGGELPDDPYDKMFLEELRKQSAVIERKIEEDSRNSAGFKSLKGPEDDSVDRPPSGSNSSRERSVLPSLQTTLKSKKKTRSIQESADNVQSNQQTAANLHSQNRSDSVLVEKVGKLEVDLQQTKQKLATVEAKRHKLGQEILQTRAQCTAMLREKDDQARKQLLELEFSFHSKQTQVKPSTSDSSSAEITRLIETIDSLNLQLDQANRDKEQVKKQLVQSQQAELKKLHEKYQLEMETLRLSEHSAKEQGEGLQMQMLSLQSQTQVATTQAKNAKAALEDLTKNKVLVLEEKNQRLERQIAALKLQQRNQEQVSGTSNLSASSIAKQDVEAMEKHLNNKIEYLKAQLSSEMKCKEELGAHLAQITNVMEKMKVDKRQALAEQEEAFKKQSERTETVFSQEKELLTTQQAALQGKLVTLQANVTDLVQELTMWKSRETNAKLAMEKMAEENVRLTRQLVDAEGQVEALQEEQKQDAAKVGSMSVMNASEETKRVQMEALLRRLDNERQYLKSQLEDQQEMKESSQKQVTDLQYELQEVKDAMEDTLRVSEQKISTLIAEKRNQEQELRGTIECLEEGKLLLSRQLKDVQAKFTEAREQSLLERDEIDKSRIEVSEMRALLLSAKEDSVKEQMYAKSASERMTNSLTAVKNSLKAMEEEKNLKIKRLEDENSHYMGKLATTQGEMLVLEEKLDMVKVRAKEDTATLRFTVVLSEKVALWQLRMQHRAFTRAKLHANVLRLQESQDRRRAEELGILEERLRENYMAKCDKMTQALHDERLETIRRMKEEHDKDREELNEFYLQEKSQLQEDLTAVHTTQMQQMKETFDILSKKVEDDAQSRIQVLQAENDNLRQTQAQLTEEGVEMMKKCETMANTFEQELAALKMEWEARQEGWTTEHDALQAAIQAQRDQFEGKFDLEISKLTRDHGHELNVLKESQTAAALERDKEFSAQIEMLSEEFSQRYADFHVATVSDLKLQHQSEKEQELSAVTEKWQQEMENLRDTQLKALEDAVEQAELKGKAQLESLQKEMNERKGTAVVQCTSKWQRAMEELQDRQEMEKKVVYNEGLQDREKEWQQAALQIKERQREELDKVQQEAVAAIRAAEERHEMRFQAQLAELKKELEEQHYQALQALTEEITTRERERAQEHFEASSEVMEQELTAKWTHQLEEQQIELENKFVDEKTRLAASLVKEKEVALGILREAHEDQRVQLEKAWREKLEELARTSAVTQGKQLESLRKELEDEQKALSDQLQEAFEKQLEDQLADQEVRLLREQEDAIGQVQEDSEKLIEQVERAMAELKKQKEQLETELQSLRSALEEAEDAHFDAQETFKKQQKQAVFHVLNLVMRAMRRISEETQAHQMSRTEMESKVTRLKTDFSGEKSRWEELMTRIREFWSKVQTRHSEMTQTLTNYKRDELVAHRSSSAVLSNEISIVTKQLEEVEEMKITLERDIETLQNEAQSIEASLRDLMVQSGGSTGSLNMAVVAKKRRLNEEFEALLERIEKKKSEIRTVDQTLASLRARREEKEQEMRAMERKLVEILVQQQKQMLLLVSAVREVSLPTIAS</sequence>
<feature type="coiled-coil region" evidence="1">
    <location>
        <begin position="1493"/>
        <end position="1564"/>
    </location>
</feature>
<evidence type="ECO:0000313" key="4">
    <source>
        <dbReference type="Proteomes" id="UP001632037"/>
    </source>
</evidence>
<accession>A0ABD3F597</accession>
<name>A0ABD3F597_9STRA</name>
<feature type="coiled-coil region" evidence="1">
    <location>
        <begin position="1657"/>
        <end position="1768"/>
    </location>
</feature>
<feature type="compositionally biased region" description="Polar residues" evidence="2">
    <location>
        <begin position="511"/>
        <end position="535"/>
    </location>
</feature>
<keyword evidence="1" id="KW-0175">Coiled coil</keyword>
<gene>
    <name evidence="3" type="ORF">V7S43_012820</name>
</gene>
<feature type="coiled-coil region" evidence="1">
    <location>
        <begin position="1066"/>
        <end position="1097"/>
    </location>
</feature>
<feature type="coiled-coil region" evidence="1">
    <location>
        <begin position="693"/>
        <end position="810"/>
    </location>
</feature>
<evidence type="ECO:0000256" key="1">
    <source>
        <dbReference type="SAM" id="Coils"/>
    </source>
</evidence>